<dbReference type="EMBL" id="LVYD01000042">
    <property type="protein sequence ID" value="OQP64488.1"/>
    <property type="molecule type" value="Genomic_DNA"/>
</dbReference>
<keyword evidence="2" id="KW-1185">Reference proteome</keyword>
<dbReference type="GO" id="GO:0016787">
    <property type="term" value="F:hydrolase activity"/>
    <property type="evidence" value="ECO:0007669"/>
    <property type="project" value="UniProtKB-ARBA"/>
</dbReference>
<protein>
    <submittedName>
        <fullName evidence="1">Nucleotide pyrophosphatase</fullName>
    </submittedName>
</protein>
<gene>
    <name evidence="1" type="ORF">A3860_19975</name>
</gene>
<dbReference type="SUPFAM" id="SSF53649">
    <property type="entry name" value="Alkaline phosphatase-like"/>
    <property type="match status" value="1"/>
</dbReference>
<sequence length="379" mass="42466">MPALQGFSAAYTQQRVIILMVDGLGLDYISSSAMPTLQSWKQKGLYKTVQSVFPSVTNTNNTGICCGAWPAQHGITGNSFLNLQTGQEEYMETTELVLAPTIFNRAAKQGVSSALLSSKKKTITLLSNGADLKLTAESPSREWIDRLGPAPDIYSPEINYWLLKAGIWLLKHESRFQCVYMHTTDYPMHSWPPEDERSKTHLQTLDSLFQQLQEAAPDAAILLTADHGMNHKTQCWDLEKALEKRGAPIKIAISAERDKYLKHHRGFGGTSYVYLNQPGDEEKVRRIGKQLAGVEEVLTRAEAAERFHTMPGRIGDLVVLGDKNTVFGNLDAEREDLPASYRTHGSLHEATIPLFVYNAKQAPKPDYFKHNMDLAKWLY</sequence>
<comment type="caution">
    <text evidence="1">The sequence shown here is derived from an EMBL/GenBank/DDBJ whole genome shotgun (WGS) entry which is preliminary data.</text>
</comment>
<accession>A0A1V9G1V5</accession>
<dbReference type="STRING" id="1703345.A3860_19975"/>
<dbReference type="Pfam" id="PF01663">
    <property type="entry name" value="Phosphodiest"/>
    <property type="match status" value="1"/>
</dbReference>
<dbReference type="Proteomes" id="UP000192796">
    <property type="component" value="Unassembled WGS sequence"/>
</dbReference>
<dbReference type="PANTHER" id="PTHR10151:SF120">
    <property type="entry name" value="BIS(5'-ADENOSYL)-TRIPHOSPHATASE"/>
    <property type="match status" value="1"/>
</dbReference>
<dbReference type="InterPro" id="IPR002591">
    <property type="entry name" value="Phosphodiest/P_Trfase"/>
</dbReference>
<reference evidence="1 2" key="1">
    <citation type="submission" date="2016-03" db="EMBL/GenBank/DDBJ databases">
        <title>Niastella vici sp. nov., isolated from farmland soil.</title>
        <authorList>
            <person name="Chen L."/>
            <person name="Wang D."/>
            <person name="Yang S."/>
            <person name="Wang G."/>
        </authorList>
    </citation>
    <scope>NUCLEOTIDE SEQUENCE [LARGE SCALE GENOMIC DNA]</scope>
    <source>
        <strain evidence="1 2">DJ57</strain>
    </source>
</reference>
<dbReference type="Gene3D" id="3.30.1360.110">
    <property type="entry name" value="Domain 2, Phosphonoacetate Hydrolase"/>
    <property type="match status" value="1"/>
</dbReference>
<dbReference type="PANTHER" id="PTHR10151">
    <property type="entry name" value="ECTONUCLEOTIDE PYROPHOSPHATASE/PHOSPHODIESTERASE"/>
    <property type="match status" value="1"/>
</dbReference>
<dbReference type="Gene3D" id="3.40.720.10">
    <property type="entry name" value="Alkaline Phosphatase, subunit A"/>
    <property type="match status" value="1"/>
</dbReference>
<dbReference type="AlphaFoldDB" id="A0A1V9G1V5"/>
<dbReference type="OrthoDB" id="9771966at2"/>
<dbReference type="InterPro" id="IPR023116">
    <property type="entry name" value="Phosphonoacetate_hydro_insert"/>
</dbReference>
<dbReference type="InterPro" id="IPR017850">
    <property type="entry name" value="Alkaline_phosphatase_core_sf"/>
</dbReference>
<name>A0A1V9G1V5_9BACT</name>
<evidence type="ECO:0000313" key="2">
    <source>
        <dbReference type="Proteomes" id="UP000192796"/>
    </source>
</evidence>
<organism evidence="1 2">
    <name type="scientific">Niastella vici</name>
    <dbReference type="NCBI Taxonomy" id="1703345"/>
    <lineage>
        <taxon>Bacteria</taxon>
        <taxon>Pseudomonadati</taxon>
        <taxon>Bacteroidota</taxon>
        <taxon>Chitinophagia</taxon>
        <taxon>Chitinophagales</taxon>
        <taxon>Chitinophagaceae</taxon>
        <taxon>Niastella</taxon>
    </lineage>
</organism>
<proteinExistence type="predicted"/>
<evidence type="ECO:0000313" key="1">
    <source>
        <dbReference type="EMBL" id="OQP64488.1"/>
    </source>
</evidence>